<comment type="caution">
    <text evidence="1">The sequence shown here is derived from an EMBL/GenBank/DDBJ whole genome shotgun (WGS) entry which is preliminary data.</text>
</comment>
<organism evidence="1 2">
    <name type="scientific">Ardenticatena maritima</name>
    <dbReference type="NCBI Taxonomy" id="872965"/>
    <lineage>
        <taxon>Bacteria</taxon>
        <taxon>Bacillati</taxon>
        <taxon>Chloroflexota</taxon>
        <taxon>Ardenticatenia</taxon>
        <taxon>Ardenticatenales</taxon>
        <taxon>Ardenticatenaceae</taxon>
        <taxon>Ardenticatena</taxon>
    </lineage>
</organism>
<dbReference type="InParanoid" id="A0A0M9UC12"/>
<name>A0A0M9UC12_9CHLR</name>
<dbReference type="Proteomes" id="UP000037784">
    <property type="component" value="Unassembled WGS sequence"/>
</dbReference>
<dbReference type="EMBL" id="BBZA01000058">
    <property type="protein sequence ID" value="GAP62444.1"/>
    <property type="molecule type" value="Genomic_DNA"/>
</dbReference>
<proteinExistence type="predicted"/>
<dbReference type="NCBIfam" id="NF040913">
    <property type="entry name" value="DsrE_rel_ELSE"/>
    <property type="match status" value="1"/>
</dbReference>
<keyword evidence="2" id="KW-1185">Reference proteome</keyword>
<gene>
    <name evidence="1" type="ORF">ARMA_0867</name>
</gene>
<sequence>MFLATNHKEIGSMKVAYVFAMPRSASYKLGQMILPQLEAGTHGVDVVGMFFFDDNVFVLRQGDPIGERLARVAREQNILLMMCDMCALERHLAEGEPRWCDASGQGRTEPGEVRPVNTVEGVQVGCFPDLYAALAQNPPDQVITL</sequence>
<accession>A0A0M9UC12</accession>
<evidence type="ECO:0000313" key="1">
    <source>
        <dbReference type="EMBL" id="GAP62444.1"/>
    </source>
</evidence>
<dbReference type="STRING" id="872965.SE16_11695"/>
<dbReference type="AlphaFoldDB" id="A0A0M9UC12"/>
<reference evidence="2" key="2">
    <citation type="submission" date="2015-08" db="EMBL/GenBank/DDBJ databases">
        <title>Draft Genome Sequence of a Heterotrophic Facultative Anaerobic Bacterium Ardenticatena maritima Strain 110S.</title>
        <authorList>
            <person name="Kawaichi S."/>
            <person name="Yoshida T."/>
            <person name="Sako Y."/>
            <person name="Nakamura R."/>
        </authorList>
    </citation>
    <scope>NUCLEOTIDE SEQUENCE [LARGE SCALE GENOMIC DNA]</scope>
    <source>
        <strain evidence="2">110S</strain>
    </source>
</reference>
<protein>
    <submittedName>
        <fullName evidence="1">Uncharacterized protein</fullName>
    </submittedName>
</protein>
<dbReference type="SUPFAM" id="SSF75169">
    <property type="entry name" value="DsrEFH-like"/>
    <property type="match status" value="1"/>
</dbReference>
<dbReference type="InterPro" id="IPR027396">
    <property type="entry name" value="DsrEFH-like"/>
</dbReference>
<reference evidence="1 2" key="1">
    <citation type="journal article" date="2015" name="Genome Announc.">
        <title>Draft Genome Sequence of a Heterotrophic Facultative Anaerobic Thermophilic Bacterium, Ardenticatena maritima Strain 110ST.</title>
        <authorList>
            <person name="Kawaichi S."/>
            <person name="Yoshida T."/>
            <person name="Sako Y."/>
            <person name="Nakamura R."/>
        </authorList>
    </citation>
    <scope>NUCLEOTIDE SEQUENCE [LARGE SCALE GENOMIC DNA]</scope>
    <source>
        <strain evidence="1 2">110S</strain>
    </source>
</reference>
<evidence type="ECO:0000313" key="2">
    <source>
        <dbReference type="Proteomes" id="UP000037784"/>
    </source>
</evidence>